<name>A0A8S4S2W6_9NEOP</name>
<sequence length="724" mass="80349">MLKNHNRELEATTSAIREIWSGSCRLSCRQDQQSGLSDNSGLDKSLRQGTESNFCWSNQNQSNTGRSDCICGTCPCTLIEDVYRTCRPATSLYSQSIEVISRGYCNVLRALSDACTTTGRGTDGGVSSHREAEILSIKQFGSADNINFIKKTAVKAEGEIKESDLIQSKEPEFSRRKEKGLGHGKVAVASQERQLEIAQRPEATGQKHNVVLEERKETKPLVSADDIKANKPTGSKIEGLKIEIEPSQKKELELNQSQAAKSSQKKEIAFLNDSDATVINQLPKTVAVSHEINIRQSEATKYDTDSKSSVEAASERKSCSKCIEKGKICIGSCPKANGKHREEIAMPKSSRTRSQRSVKSTNPHWASVVDYGINTSHVWVTRALQCFYTLLDKIDRDDLCRTICCQVSTWVDAQHVVKDDVDKVLEDEITEKLGEDLLQSVERKFQVDLERSVEMVLIKIKLLLQNGTQHIQDKLLDIQGTLDSMKSHGEKEVDACLTKKQNETSTLAEKALHQMVICGYALIGQDPAQAVHKVVTLKNMIKLSVKPLYEQKKEIYGLLKVCGHDHDSLKKVVKCVISKSPLLKSVMMEISEKLISGVVDLTKLMAHGAMHEACLIEVIKSIEDEAAGLVKAVKTCALRNENFAYLDKYIADNNATVLDVPNEASVKDSGNLTNVKNILNRMMEEKGGEQLDDRFKDKLKKLQNDLDAGNLNLNAISNDLVKDL</sequence>
<protein>
    <submittedName>
        <fullName evidence="1">Jg758 protein</fullName>
    </submittedName>
</protein>
<dbReference type="AlphaFoldDB" id="A0A8S4S2W6"/>
<comment type="caution">
    <text evidence="1">The sequence shown here is derived from an EMBL/GenBank/DDBJ whole genome shotgun (WGS) entry which is preliminary data.</text>
</comment>
<evidence type="ECO:0000313" key="1">
    <source>
        <dbReference type="EMBL" id="CAH2247580.1"/>
    </source>
</evidence>
<dbReference type="OrthoDB" id="7415219at2759"/>
<keyword evidence="2" id="KW-1185">Reference proteome</keyword>
<reference evidence="1" key="1">
    <citation type="submission" date="2022-03" db="EMBL/GenBank/DDBJ databases">
        <authorList>
            <person name="Lindestad O."/>
        </authorList>
    </citation>
    <scope>NUCLEOTIDE SEQUENCE</scope>
</reference>
<organism evidence="1 2">
    <name type="scientific">Pararge aegeria aegeria</name>
    <dbReference type="NCBI Taxonomy" id="348720"/>
    <lineage>
        <taxon>Eukaryota</taxon>
        <taxon>Metazoa</taxon>
        <taxon>Ecdysozoa</taxon>
        <taxon>Arthropoda</taxon>
        <taxon>Hexapoda</taxon>
        <taxon>Insecta</taxon>
        <taxon>Pterygota</taxon>
        <taxon>Neoptera</taxon>
        <taxon>Endopterygota</taxon>
        <taxon>Lepidoptera</taxon>
        <taxon>Glossata</taxon>
        <taxon>Ditrysia</taxon>
        <taxon>Papilionoidea</taxon>
        <taxon>Nymphalidae</taxon>
        <taxon>Satyrinae</taxon>
        <taxon>Satyrini</taxon>
        <taxon>Parargina</taxon>
        <taxon>Pararge</taxon>
    </lineage>
</organism>
<accession>A0A8S4S2W6</accession>
<proteinExistence type="predicted"/>
<evidence type="ECO:0000313" key="2">
    <source>
        <dbReference type="Proteomes" id="UP000838756"/>
    </source>
</evidence>
<dbReference type="EMBL" id="CAKXAJ010025963">
    <property type="protein sequence ID" value="CAH2247580.1"/>
    <property type="molecule type" value="Genomic_DNA"/>
</dbReference>
<gene>
    <name evidence="1" type="primary">jg758</name>
    <name evidence="1" type="ORF">PAEG_LOCUS21608</name>
</gene>
<dbReference type="Proteomes" id="UP000838756">
    <property type="component" value="Unassembled WGS sequence"/>
</dbReference>